<evidence type="ECO:0000256" key="1">
    <source>
        <dbReference type="ARBA" id="ARBA00022737"/>
    </source>
</evidence>
<dbReference type="Pfam" id="PF12796">
    <property type="entry name" value="Ank_2"/>
    <property type="match status" value="1"/>
</dbReference>
<evidence type="ECO:0000313" key="4">
    <source>
        <dbReference type="EMBL" id="EDS27677.1"/>
    </source>
</evidence>
<dbReference type="InterPro" id="IPR002110">
    <property type="entry name" value="Ankyrin_rpt"/>
</dbReference>
<reference evidence="4" key="1">
    <citation type="submission" date="2007-03" db="EMBL/GenBank/DDBJ databases">
        <title>Annotation of Culex pipiens quinquefasciatus.</title>
        <authorList>
            <consortium name="The Broad Institute Genome Sequencing Platform"/>
            <person name="Atkinson P.W."/>
            <person name="Hemingway J."/>
            <person name="Christensen B.M."/>
            <person name="Higgs S."/>
            <person name="Kodira C."/>
            <person name="Hannick L."/>
            <person name="Megy K."/>
            <person name="O'Leary S."/>
            <person name="Pearson M."/>
            <person name="Haas B.J."/>
            <person name="Mauceli E."/>
            <person name="Wortman J.R."/>
            <person name="Lee N.H."/>
            <person name="Guigo R."/>
            <person name="Stanke M."/>
            <person name="Alvarado L."/>
            <person name="Amedeo P."/>
            <person name="Antoine C.H."/>
            <person name="Arensburger P."/>
            <person name="Bidwell S.L."/>
            <person name="Crawford M."/>
            <person name="Camaro F."/>
            <person name="Devon K."/>
            <person name="Engels R."/>
            <person name="Hammond M."/>
            <person name="Howarth C."/>
            <person name="Koehrsen M."/>
            <person name="Lawson D."/>
            <person name="Montgomery P."/>
            <person name="Nene V."/>
            <person name="Nusbaum C."/>
            <person name="Puiu D."/>
            <person name="Romero-Severson J."/>
            <person name="Severson D.W."/>
            <person name="Shumway M."/>
            <person name="Sisk P."/>
            <person name="Stolte C."/>
            <person name="Zeng Q."/>
            <person name="Eisenstadt E."/>
            <person name="Fraser-Liggett C."/>
            <person name="Strausberg R."/>
            <person name="Galagan J."/>
            <person name="Birren B."/>
            <person name="Collins F.H."/>
        </authorList>
    </citation>
    <scope>NUCLEOTIDE SEQUENCE [LARGE SCALE GENOMIC DNA]</scope>
    <source>
        <strain evidence="4">JHB</strain>
    </source>
</reference>
<name>B0XGL3_CULQU</name>
<dbReference type="OMA" id="ETHLIDC"/>
<feature type="repeat" description="ANK" evidence="3">
    <location>
        <begin position="52"/>
        <end position="84"/>
    </location>
</feature>
<keyword evidence="6" id="KW-1185">Reference proteome</keyword>
<protein>
    <submittedName>
        <fullName evidence="4">V-1 protein</fullName>
    </submittedName>
</protein>
<evidence type="ECO:0000256" key="2">
    <source>
        <dbReference type="ARBA" id="ARBA00023043"/>
    </source>
</evidence>
<keyword evidence="1" id="KW-0677">Repeat</keyword>
<dbReference type="InParanoid" id="B0XGL3"/>
<dbReference type="STRING" id="7176.B0XGL3"/>
<reference evidence="5" key="2">
    <citation type="submission" date="2020-05" db="UniProtKB">
        <authorList>
            <consortium name="EnsemblMetazoa"/>
        </authorList>
    </citation>
    <scope>IDENTIFICATION</scope>
    <source>
        <strain evidence="5">JHB</strain>
    </source>
</reference>
<dbReference type="PROSITE" id="PS50088">
    <property type="entry name" value="ANK_REPEAT"/>
    <property type="match status" value="2"/>
</dbReference>
<dbReference type="SUPFAM" id="SSF48403">
    <property type="entry name" value="Ankyrin repeat"/>
    <property type="match status" value="1"/>
</dbReference>
<evidence type="ECO:0000313" key="6">
    <source>
        <dbReference type="Proteomes" id="UP000002320"/>
    </source>
</evidence>
<dbReference type="Proteomes" id="UP000002320">
    <property type="component" value="Unassembled WGS sequence"/>
</dbReference>
<dbReference type="eggNOG" id="KOG4177">
    <property type="taxonomic scope" value="Eukaryota"/>
</dbReference>
<dbReference type="SMART" id="SM00248">
    <property type="entry name" value="ANK"/>
    <property type="match status" value="4"/>
</dbReference>
<dbReference type="PROSITE" id="PS50297">
    <property type="entry name" value="ANK_REP_REGION"/>
    <property type="match status" value="2"/>
</dbReference>
<dbReference type="KEGG" id="cqu:CpipJ_CPIJ018611"/>
<dbReference type="InterPro" id="IPR036770">
    <property type="entry name" value="Ankyrin_rpt-contain_sf"/>
</dbReference>
<keyword evidence="2 3" id="KW-0040">ANK repeat</keyword>
<evidence type="ECO:0000256" key="3">
    <source>
        <dbReference type="PROSITE-ProRule" id="PRU00023"/>
    </source>
</evidence>
<dbReference type="PANTHER" id="PTHR24198:SF169">
    <property type="entry name" value="NON-SPECIFIC SERINE_THREONINE PROTEIN KINASE"/>
    <property type="match status" value="1"/>
</dbReference>
<dbReference type="VEuPathDB" id="VectorBase:CPIJ018611"/>
<evidence type="ECO:0000313" key="5">
    <source>
        <dbReference type="EnsemblMetazoa" id="CPIJ018611-PA"/>
    </source>
</evidence>
<dbReference type="PANTHER" id="PTHR24198">
    <property type="entry name" value="ANKYRIN REPEAT AND PROTEIN KINASE DOMAIN-CONTAINING PROTEIN"/>
    <property type="match status" value="1"/>
</dbReference>
<dbReference type="EnsemblMetazoa" id="CPIJ018611-RA">
    <property type="protein sequence ID" value="CPIJ018611-PA"/>
    <property type="gene ID" value="CPIJ018611"/>
</dbReference>
<dbReference type="Gene3D" id="1.25.40.20">
    <property type="entry name" value="Ankyrin repeat-containing domain"/>
    <property type="match status" value="1"/>
</dbReference>
<dbReference type="VEuPathDB" id="VectorBase:CQUJHB002334"/>
<sequence>MLLRRKIHELRLVDLAINRNLSVLKAALWDNVELLEDLLQEETHLIDCLDSWGRAPIHAAAITADSRCLPMLINAGANVDATCGPRGDSKTALHLSAEHGHVSNVRVLLDAGASFVAKDKNGLTALDLAERSGHDTCVGLLKEAAGECGAENVILVKGFNEQANDTFMDII</sequence>
<dbReference type="OrthoDB" id="10252328at2759"/>
<accession>B0XGL3</accession>
<dbReference type="HOGENOM" id="CLU_000134_18_9_1"/>
<organism>
    <name type="scientific">Culex quinquefasciatus</name>
    <name type="common">Southern house mosquito</name>
    <name type="synonym">Culex pungens</name>
    <dbReference type="NCBI Taxonomy" id="7176"/>
    <lineage>
        <taxon>Eukaryota</taxon>
        <taxon>Metazoa</taxon>
        <taxon>Ecdysozoa</taxon>
        <taxon>Arthropoda</taxon>
        <taxon>Hexapoda</taxon>
        <taxon>Insecta</taxon>
        <taxon>Pterygota</taxon>
        <taxon>Neoptera</taxon>
        <taxon>Endopterygota</taxon>
        <taxon>Diptera</taxon>
        <taxon>Nematocera</taxon>
        <taxon>Culicoidea</taxon>
        <taxon>Culicidae</taxon>
        <taxon>Culicinae</taxon>
        <taxon>Culicini</taxon>
        <taxon>Culex</taxon>
        <taxon>Culex</taxon>
    </lineage>
</organism>
<feature type="repeat" description="ANK" evidence="3">
    <location>
        <begin position="88"/>
        <end position="120"/>
    </location>
</feature>
<dbReference type="EMBL" id="DS233038">
    <property type="protein sequence ID" value="EDS27677.1"/>
    <property type="molecule type" value="Genomic_DNA"/>
</dbReference>
<gene>
    <name evidence="5" type="primary">6052531</name>
    <name evidence="4" type="ORF">CpipJ_CPIJ018611</name>
</gene>
<proteinExistence type="predicted"/>
<dbReference type="AlphaFoldDB" id="B0XGL3"/>